<comment type="caution">
    <text evidence="7">The sequence shown here is derived from an EMBL/GenBank/DDBJ whole genome shotgun (WGS) entry which is preliminary data.</text>
</comment>
<keyword evidence="5 6" id="KW-0472">Membrane</keyword>
<evidence type="ECO:0000313" key="8">
    <source>
        <dbReference type="Proteomes" id="UP001580407"/>
    </source>
</evidence>
<keyword evidence="3 6" id="KW-0812">Transmembrane</keyword>
<sequence>MHRSNQLPYFFFSLQGVSMLGSRMTSIAVGIKLFHETGQATPLLLLSLFNELPLLLFSNWIGIAADRWKRKAAIIAGDTGQMMCTTLLVGCLVSDNFLLWPIYAIAALQGLFMALQSSATSALIPLMVRNKELDRMNSLKELLFPLAGVIAPSLAGMLYEPYGIAGILVVDLITFLIGTGVIALLPLPEMQREESRPEGSRLWIEAIQGYRFLWKQKPLLYLFLYFGWWNFILNGPLELAIPYFLQRTGSTDIMSVLLGVMNAGALAGAAAAVWWGHFRYKIRFIFSGSILTSLMFVLLGASSHTGMMGTALFLLMLPLAMTGALFHSILQRKTPLALQGRVFAAYGQLCAVMAPLSFLVTGPLADRWLVAPLQIEKHPWLHSLIGYGSGSWIGFIFVVSGLLLLMGALWTLSSRKVRQLDEEIKP</sequence>
<evidence type="ECO:0000256" key="3">
    <source>
        <dbReference type="ARBA" id="ARBA00022692"/>
    </source>
</evidence>
<feature type="transmembrane region" description="Helical" evidence="6">
    <location>
        <begin position="165"/>
        <end position="187"/>
    </location>
</feature>
<feature type="transmembrane region" description="Helical" evidence="6">
    <location>
        <begin position="282"/>
        <end position="301"/>
    </location>
</feature>
<feature type="transmembrane region" description="Helical" evidence="6">
    <location>
        <begin position="7"/>
        <end position="31"/>
    </location>
</feature>
<feature type="transmembrane region" description="Helical" evidence="6">
    <location>
        <begin position="385"/>
        <end position="410"/>
    </location>
</feature>
<keyword evidence="4 6" id="KW-1133">Transmembrane helix</keyword>
<feature type="transmembrane region" description="Helical" evidence="6">
    <location>
        <begin position="253"/>
        <end position="275"/>
    </location>
</feature>
<dbReference type="InterPro" id="IPR011701">
    <property type="entry name" value="MFS"/>
</dbReference>
<dbReference type="Pfam" id="PF07690">
    <property type="entry name" value="MFS_1"/>
    <property type="match status" value="1"/>
</dbReference>
<evidence type="ECO:0000256" key="1">
    <source>
        <dbReference type="ARBA" id="ARBA00004651"/>
    </source>
</evidence>
<evidence type="ECO:0000256" key="2">
    <source>
        <dbReference type="ARBA" id="ARBA00022475"/>
    </source>
</evidence>
<reference evidence="7 8" key="1">
    <citation type="submission" date="2024-09" db="EMBL/GenBank/DDBJ databases">
        <authorList>
            <person name="Ruan L."/>
        </authorList>
    </citation>
    <scope>NUCLEOTIDE SEQUENCE [LARGE SCALE GENOMIC DNA]</scope>
    <source>
        <strain evidence="7 8">D33</strain>
    </source>
</reference>
<dbReference type="Gene3D" id="1.20.1250.20">
    <property type="entry name" value="MFS general substrate transporter like domains"/>
    <property type="match status" value="1"/>
</dbReference>
<dbReference type="SUPFAM" id="SSF103473">
    <property type="entry name" value="MFS general substrate transporter"/>
    <property type="match status" value="1"/>
</dbReference>
<feature type="transmembrane region" description="Helical" evidence="6">
    <location>
        <begin position="111"/>
        <end position="130"/>
    </location>
</feature>
<accession>A0ABV5BHX1</accession>
<keyword evidence="8" id="KW-1185">Reference proteome</keyword>
<evidence type="ECO:0000313" key="7">
    <source>
        <dbReference type="EMBL" id="MFB5685150.1"/>
    </source>
</evidence>
<feature type="transmembrane region" description="Helical" evidence="6">
    <location>
        <begin position="342"/>
        <end position="365"/>
    </location>
</feature>
<feature type="transmembrane region" description="Helical" evidence="6">
    <location>
        <begin position="307"/>
        <end position="330"/>
    </location>
</feature>
<proteinExistence type="predicted"/>
<comment type="subcellular location">
    <subcellularLocation>
        <location evidence="1">Cell membrane</location>
        <topology evidence="1">Multi-pass membrane protein</topology>
    </subcellularLocation>
</comment>
<evidence type="ECO:0000256" key="4">
    <source>
        <dbReference type="ARBA" id="ARBA00022989"/>
    </source>
</evidence>
<dbReference type="PANTHER" id="PTHR23513">
    <property type="entry name" value="INTEGRAL MEMBRANE EFFLUX PROTEIN-RELATED"/>
    <property type="match status" value="1"/>
</dbReference>
<dbReference type="EMBL" id="JBHILM010000059">
    <property type="protein sequence ID" value="MFB5685150.1"/>
    <property type="molecule type" value="Genomic_DNA"/>
</dbReference>
<dbReference type="Proteomes" id="UP001580407">
    <property type="component" value="Unassembled WGS sequence"/>
</dbReference>
<dbReference type="CDD" id="cd06173">
    <property type="entry name" value="MFS_MefA_like"/>
    <property type="match status" value="1"/>
</dbReference>
<evidence type="ECO:0000256" key="5">
    <source>
        <dbReference type="ARBA" id="ARBA00023136"/>
    </source>
</evidence>
<dbReference type="InterPro" id="IPR036259">
    <property type="entry name" value="MFS_trans_sf"/>
</dbReference>
<keyword evidence="2" id="KW-1003">Cell membrane</keyword>
<feature type="transmembrane region" description="Helical" evidence="6">
    <location>
        <begin position="142"/>
        <end position="159"/>
    </location>
</feature>
<feature type="transmembrane region" description="Helical" evidence="6">
    <location>
        <begin position="219"/>
        <end position="241"/>
    </location>
</feature>
<protein>
    <submittedName>
        <fullName evidence="7">MFS transporter</fullName>
    </submittedName>
</protein>
<evidence type="ECO:0000256" key="6">
    <source>
        <dbReference type="SAM" id="Phobius"/>
    </source>
</evidence>
<dbReference type="PANTHER" id="PTHR23513:SF6">
    <property type="entry name" value="MAJOR FACILITATOR SUPERFAMILY ASSOCIATED DOMAIN-CONTAINING PROTEIN"/>
    <property type="match status" value="1"/>
</dbReference>
<dbReference type="RefSeq" id="WP_375528806.1">
    <property type="nucleotide sequence ID" value="NZ_JBHILM010000059.1"/>
</dbReference>
<feature type="transmembrane region" description="Helical" evidence="6">
    <location>
        <begin position="43"/>
        <end position="65"/>
    </location>
</feature>
<organism evidence="7 8">
    <name type="scientific">Paenibacillus terreus</name>
    <dbReference type="NCBI Taxonomy" id="1387834"/>
    <lineage>
        <taxon>Bacteria</taxon>
        <taxon>Bacillati</taxon>
        <taxon>Bacillota</taxon>
        <taxon>Bacilli</taxon>
        <taxon>Bacillales</taxon>
        <taxon>Paenibacillaceae</taxon>
        <taxon>Paenibacillus</taxon>
    </lineage>
</organism>
<gene>
    <name evidence="7" type="ORF">ACE3NQ_30015</name>
</gene>
<name>A0ABV5BHX1_9BACL</name>
<feature type="transmembrane region" description="Helical" evidence="6">
    <location>
        <begin position="86"/>
        <end position="105"/>
    </location>
</feature>